<dbReference type="PANTHER" id="PTHR43280">
    <property type="entry name" value="ARAC-FAMILY TRANSCRIPTIONAL REGULATOR"/>
    <property type="match status" value="1"/>
</dbReference>
<accession>A0ABP9GTI6</accession>
<evidence type="ECO:0000313" key="5">
    <source>
        <dbReference type="EMBL" id="GAA4953137.1"/>
    </source>
</evidence>
<proteinExistence type="predicted"/>
<reference evidence="6" key="1">
    <citation type="journal article" date="2019" name="Int. J. Syst. Evol. Microbiol.">
        <title>The Global Catalogue of Microorganisms (GCM) 10K type strain sequencing project: providing services to taxonomists for standard genome sequencing and annotation.</title>
        <authorList>
            <consortium name="The Broad Institute Genomics Platform"/>
            <consortium name="The Broad Institute Genome Sequencing Center for Infectious Disease"/>
            <person name="Wu L."/>
            <person name="Ma J."/>
        </authorList>
    </citation>
    <scope>NUCLEOTIDE SEQUENCE [LARGE SCALE GENOMIC DNA]</scope>
    <source>
        <strain evidence="6">JCM 18285</strain>
    </source>
</reference>
<name>A0ABP9GTI6_9FLAO</name>
<keyword evidence="2" id="KW-0238">DNA-binding</keyword>
<feature type="domain" description="HTH araC/xylS-type" evidence="4">
    <location>
        <begin position="183"/>
        <end position="281"/>
    </location>
</feature>
<keyword evidence="6" id="KW-1185">Reference proteome</keyword>
<dbReference type="SMART" id="SM00342">
    <property type="entry name" value="HTH_ARAC"/>
    <property type="match status" value="1"/>
</dbReference>
<keyword evidence="3" id="KW-0804">Transcription</keyword>
<dbReference type="Pfam" id="PF12833">
    <property type="entry name" value="HTH_18"/>
    <property type="match status" value="1"/>
</dbReference>
<dbReference type="EMBL" id="BAABJJ010000039">
    <property type="protein sequence ID" value="GAA4953137.1"/>
    <property type="molecule type" value="Genomic_DNA"/>
</dbReference>
<dbReference type="Gene3D" id="1.10.10.60">
    <property type="entry name" value="Homeodomain-like"/>
    <property type="match status" value="2"/>
</dbReference>
<evidence type="ECO:0000256" key="2">
    <source>
        <dbReference type="ARBA" id="ARBA00023125"/>
    </source>
</evidence>
<dbReference type="PROSITE" id="PS00041">
    <property type="entry name" value="HTH_ARAC_FAMILY_1"/>
    <property type="match status" value="1"/>
</dbReference>
<evidence type="ECO:0000256" key="3">
    <source>
        <dbReference type="ARBA" id="ARBA00023163"/>
    </source>
</evidence>
<dbReference type="InterPro" id="IPR018062">
    <property type="entry name" value="HTH_AraC-typ_CS"/>
</dbReference>
<dbReference type="InterPro" id="IPR018060">
    <property type="entry name" value="HTH_AraC"/>
</dbReference>
<organism evidence="5 6">
    <name type="scientific">Algibacter agarivorans</name>
    <dbReference type="NCBI Taxonomy" id="1109741"/>
    <lineage>
        <taxon>Bacteria</taxon>
        <taxon>Pseudomonadati</taxon>
        <taxon>Bacteroidota</taxon>
        <taxon>Flavobacteriia</taxon>
        <taxon>Flavobacteriales</taxon>
        <taxon>Flavobacteriaceae</taxon>
        <taxon>Algibacter</taxon>
    </lineage>
</organism>
<evidence type="ECO:0000313" key="6">
    <source>
        <dbReference type="Proteomes" id="UP001501302"/>
    </source>
</evidence>
<sequence>MKDQSNTLNLTLLHTGYAHLNNLWNYQNVISPFVRIILMTKGRADLILPNKTFILKPGYMYLIPSYINNSYKCDDYHEHIYCGFFEELKSGHSIFNLRSFENEVKITNLDKTIFERLVKLNPNKYITDSTPKPHIKNNLLNTSTKTNTKTKIETQAILEYFISKFLINRNENKSSLNTKNNLIKILPEISTNLNTDIKISHLAEYCDLNTDYFSKKFLEYFGMRPNKYIQLKRIERAQILLLSTKKTMKQIAEEVGLFDVPHFSKTFKRITGNTPGKFRKGYINF</sequence>
<protein>
    <recommendedName>
        <fullName evidence="4">HTH araC/xylS-type domain-containing protein</fullName>
    </recommendedName>
</protein>
<dbReference type="SUPFAM" id="SSF46689">
    <property type="entry name" value="Homeodomain-like"/>
    <property type="match status" value="2"/>
</dbReference>
<comment type="caution">
    <text evidence="5">The sequence shown here is derived from an EMBL/GenBank/DDBJ whole genome shotgun (WGS) entry which is preliminary data.</text>
</comment>
<gene>
    <name evidence="5" type="ORF">GCM10023314_28400</name>
</gene>
<dbReference type="RefSeq" id="WP_345193146.1">
    <property type="nucleotide sequence ID" value="NZ_BAABJJ010000039.1"/>
</dbReference>
<dbReference type="Proteomes" id="UP001501302">
    <property type="component" value="Unassembled WGS sequence"/>
</dbReference>
<keyword evidence="1" id="KW-0805">Transcription regulation</keyword>
<evidence type="ECO:0000259" key="4">
    <source>
        <dbReference type="PROSITE" id="PS01124"/>
    </source>
</evidence>
<dbReference type="InterPro" id="IPR009057">
    <property type="entry name" value="Homeodomain-like_sf"/>
</dbReference>
<dbReference type="PANTHER" id="PTHR43280:SF28">
    <property type="entry name" value="HTH-TYPE TRANSCRIPTIONAL ACTIVATOR RHAS"/>
    <property type="match status" value="1"/>
</dbReference>
<dbReference type="PROSITE" id="PS01124">
    <property type="entry name" value="HTH_ARAC_FAMILY_2"/>
    <property type="match status" value="1"/>
</dbReference>
<evidence type="ECO:0000256" key="1">
    <source>
        <dbReference type="ARBA" id="ARBA00023015"/>
    </source>
</evidence>